<dbReference type="InterPro" id="IPR039426">
    <property type="entry name" value="TonB-dep_rcpt-like"/>
</dbReference>
<dbReference type="EMBL" id="FNDO01000086">
    <property type="protein sequence ID" value="SDI88401.1"/>
    <property type="molecule type" value="Genomic_DNA"/>
</dbReference>
<dbReference type="Gene3D" id="2.170.130.10">
    <property type="entry name" value="TonB-dependent receptor, plug domain"/>
    <property type="match status" value="1"/>
</dbReference>
<dbReference type="PROSITE" id="PS52016">
    <property type="entry name" value="TONB_DEPENDENT_REC_3"/>
    <property type="match status" value="1"/>
</dbReference>
<dbReference type="RefSeq" id="WP_074560175.1">
    <property type="nucleotide sequence ID" value="NZ_FMYE01000076.1"/>
</dbReference>
<feature type="signal peptide" evidence="8">
    <location>
        <begin position="1"/>
        <end position="20"/>
    </location>
</feature>
<dbReference type="InterPro" id="IPR023996">
    <property type="entry name" value="TonB-dep_OMP_SusC/RagA"/>
</dbReference>
<dbReference type="Pfam" id="PF07715">
    <property type="entry name" value="Plug"/>
    <property type="match status" value="1"/>
</dbReference>
<evidence type="ECO:0000256" key="4">
    <source>
        <dbReference type="ARBA" id="ARBA00022692"/>
    </source>
</evidence>
<evidence type="ECO:0000256" key="6">
    <source>
        <dbReference type="ARBA" id="ARBA00023237"/>
    </source>
</evidence>
<dbReference type="InterPro" id="IPR023997">
    <property type="entry name" value="TonB-dep_OMP_SusC/RagA_CS"/>
</dbReference>
<evidence type="ECO:0000313" key="12">
    <source>
        <dbReference type="Proteomes" id="UP000181870"/>
    </source>
</evidence>
<accession>A0A1G8P7A8</accession>
<keyword evidence="3 7" id="KW-1134">Transmembrane beta strand</keyword>
<evidence type="ECO:0000313" key="13">
    <source>
        <dbReference type="Proteomes" id="UP000183670"/>
    </source>
</evidence>
<proteinExistence type="inferred from homology"/>
<dbReference type="AlphaFoldDB" id="A0A1G8P7A8"/>
<evidence type="ECO:0000256" key="8">
    <source>
        <dbReference type="SAM" id="SignalP"/>
    </source>
</evidence>
<evidence type="ECO:0000256" key="3">
    <source>
        <dbReference type="ARBA" id="ARBA00022452"/>
    </source>
</evidence>
<comment type="similarity">
    <text evidence="7">Belongs to the TonB-dependent receptor family.</text>
</comment>
<gene>
    <name evidence="10" type="ORF">SAMN05192581_10767</name>
    <name evidence="11" type="ORF">SAMN05192582_10864</name>
</gene>
<dbReference type="GO" id="GO:0009279">
    <property type="term" value="C:cell outer membrane"/>
    <property type="evidence" value="ECO:0007669"/>
    <property type="project" value="UniProtKB-SubCell"/>
</dbReference>
<feature type="domain" description="TonB-dependent receptor plug" evidence="9">
    <location>
        <begin position="131"/>
        <end position="255"/>
    </location>
</feature>
<feature type="chain" id="PRO_5010470631" evidence="8">
    <location>
        <begin position="21"/>
        <end position="1115"/>
    </location>
</feature>
<organism evidence="11 12">
    <name type="scientific">Bacteroides ovatus</name>
    <dbReference type="NCBI Taxonomy" id="28116"/>
    <lineage>
        <taxon>Bacteria</taxon>
        <taxon>Pseudomonadati</taxon>
        <taxon>Bacteroidota</taxon>
        <taxon>Bacteroidia</taxon>
        <taxon>Bacteroidales</taxon>
        <taxon>Bacteroidaceae</taxon>
        <taxon>Bacteroides</taxon>
    </lineage>
</organism>
<keyword evidence="6 7" id="KW-0998">Cell outer membrane</keyword>
<dbReference type="NCBIfam" id="TIGR04057">
    <property type="entry name" value="SusC_RagA_signa"/>
    <property type="match status" value="1"/>
</dbReference>
<dbReference type="SUPFAM" id="SSF49464">
    <property type="entry name" value="Carboxypeptidase regulatory domain-like"/>
    <property type="match status" value="1"/>
</dbReference>
<evidence type="ECO:0000256" key="5">
    <source>
        <dbReference type="ARBA" id="ARBA00023136"/>
    </source>
</evidence>
<evidence type="ECO:0000313" key="10">
    <source>
        <dbReference type="EMBL" id="SDB79408.1"/>
    </source>
</evidence>
<name>A0A1G8P7A8_BACOV</name>
<dbReference type="Gene3D" id="2.40.170.20">
    <property type="entry name" value="TonB-dependent receptor, beta-barrel domain"/>
    <property type="match status" value="1"/>
</dbReference>
<evidence type="ECO:0000259" key="9">
    <source>
        <dbReference type="Pfam" id="PF07715"/>
    </source>
</evidence>
<evidence type="ECO:0000313" key="11">
    <source>
        <dbReference type="EMBL" id="SDI88401.1"/>
    </source>
</evidence>
<evidence type="ECO:0000256" key="7">
    <source>
        <dbReference type="PROSITE-ProRule" id="PRU01360"/>
    </source>
</evidence>
<keyword evidence="4 7" id="KW-0812">Transmembrane</keyword>
<sequence length="1115" mass="125340">MRKKYLYVLICFLVSTLATANAVNRTITGVVISGEDNEPLIGASVYVNADDLKKAGVSQTSLGTITDMDGKFSISIPEKVTRLHCSYIGFEEQNIVLQAGKDTYRIVLQASSHTLGDVVVTGYQELERRKLTAAIAKVDVTDGMVGAAKSIDQALAGQVAGVAVTTTSGAPGAPARIRIRGTASLNGTQDPLWVLDGIPLEGTDIPEINKDNDNDIVNMSQSSIAGLSPNDIESITILKDAAATAIYGARAANGVIVVTTKRGKTGKPVINFNTKLTYTPNLNTSRLNLLNSEEKVDLELQLLKEARFDILWGVTDPIAVFPEKGKVAAIMKQYNLIDIYKEQGWNGLTPEAQNAINKLKTINTDWNDILFRDAFTQEYNFSISGGSEKVTYYNSLGYVKENGNVPGVSMSRFNLTSKTSYQVNKMLKIGMSIFANRRKNNTFMTDTYGLINPVYYSRIANPYFDPFDEQGNYLYDYDVVKSSETDEKQGFNIFEERANTNKESVTTAINSIFDVQLRFNDQWKVYSQIGVQWDQLSQEEYAGINSYNIRNIRENNKYWKNGVQTYLIPKGGMLKTTNSTTSQLTWKIQGEYKNTFGDIHDIQIMAGSEIRKNWVDNQASTGYGYDPKKLTFQNLIFKDETQANDWNLKTKSYKENAFASFFANGSYTLMNRYTLGGSVRMDGSDLFGVDKKYRFLPIYSVSGLWRLSNESFIRQYKWIDNLALRLSYGLQGNIDKGTSPFLVGKYDNVSILPGYSEENIIINSAPNSKLRWEKTASYNLGIDFSVLNQAINLSVDYYYRKGTDLIGSKALALENGFTNMSINWASMENKGVEINLQTRNITTKDFSWYTTFNFAYNQNKVLKVLTDKNQVTPSLEGYPVGAIFALKTKGINPETGQIYLENKEGKAVTVEELFRMTSNEDGLGTYQIGPNSEEQRDFYSYIGTSDAPYTGGFLNTFNYRNWELNLNFSYNFGAHVKTTPSYNVSDLDPGRNMNRDILDRWTPENKTGKFPALATYNYNPADYYLFSTRNDIYRSLDIWVKKLSFVRLQNIRLAYRVPSEWLHKLSIGGATVGLEARNLFVISSNYDNYMDPESMGNLYSTPVPKSITFNLSLNF</sequence>
<dbReference type="Gene3D" id="2.60.40.1120">
    <property type="entry name" value="Carboxypeptidase-like, regulatory domain"/>
    <property type="match status" value="1"/>
</dbReference>
<comment type="subcellular location">
    <subcellularLocation>
        <location evidence="1 7">Cell outer membrane</location>
        <topology evidence="1 7">Multi-pass membrane protein</topology>
    </subcellularLocation>
</comment>
<keyword evidence="8" id="KW-0732">Signal</keyword>
<dbReference type="Proteomes" id="UP000183670">
    <property type="component" value="Unassembled WGS sequence"/>
</dbReference>
<protein>
    <submittedName>
        <fullName evidence="11">TonB-linked outer membrane protein, SusC/RagA family</fullName>
    </submittedName>
</protein>
<dbReference type="SUPFAM" id="SSF56935">
    <property type="entry name" value="Porins"/>
    <property type="match status" value="1"/>
</dbReference>
<dbReference type="NCBIfam" id="TIGR04056">
    <property type="entry name" value="OMP_RagA_SusC"/>
    <property type="match status" value="1"/>
</dbReference>
<evidence type="ECO:0000256" key="1">
    <source>
        <dbReference type="ARBA" id="ARBA00004571"/>
    </source>
</evidence>
<evidence type="ECO:0000256" key="2">
    <source>
        <dbReference type="ARBA" id="ARBA00022448"/>
    </source>
</evidence>
<keyword evidence="5 7" id="KW-0472">Membrane</keyword>
<dbReference type="InterPro" id="IPR008969">
    <property type="entry name" value="CarboxyPept-like_regulatory"/>
</dbReference>
<keyword evidence="2 7" id="KW-0813">Transport</keyword>
<dbReference type="InterPro" id="IPR036942">
    <property type="entry name" value="Beta-barrel_TonB_sf"/>
</dbReference>
<dbReference type="EMBL" id="FMYE01000076">
    <property type="protein sequence ID" value="SDB79408.1"/>
    <property type="molecule type" value="Genomic_DNA"/>
</dbReference>
<dbReference type="Proteomes" id="UP000181870">
    <property type="component" value="Unassembled WGS sequence"/>
</dbReference>
<dbReference type="Pfam" id="PF13715">
    <property type="entry name" value="CarbopepD_reg_2"/>
    <property type="match status" value="1"/>
</dbReference>
<reference evidence="12 13" key="1">
    <citation type="submission" date="2016-10" db="EMBL/GenBank/DDBJ databases">
        <authorList>
            <person name="de Groot N.N."/>
        </authorList>
    </citation>
    <scope>NUCLEOTIDE SEQUENCE [LARGE SCALE GENOMIC DNA]</scope>
    <source>
        <strain evidence="10 13">NLAE-zl-C500</strain>
        <strain evidence="11 12">NLAE-zl-C57</strain>
    </source>
</reference>
<dbReference type="InterPro" id="IPR037066">
    <property type="entry name" value="Plug_dom_sf"/>
</dbReference>
<dbReference type="InterPro" id="IPR012910">
    <property type="entry name" value="Plug_dom"/>
</dbReference>